<keyword evidence="2" id="KW-0812">Transmembrane</keyword>
<organism evidence="3 4">
    <name type="scientific">Polyporus arcularius HHB13444</name>
    <dbReference type="NCBI Taxonomy" id="1314778"/>
    <lineage>
        <taxon>Eukaryota</taxon>
        <taxon>Fungi</taxon>
        <taxon>Dikarya</taxon>
        <taxon>Basidiomycota</taxon>
        <taxon>Agaricomycotina</taxon>
        <taxon>Agaricomycetes</taxon>
        <taxon>Polyporales</taxon>
        <taxon>Polyporaceae</taxon>
        <taxon>Polyporus</taxon>
    </lineage>
</organism>
<evidence type="ECO:0000313" key="4">
    <source>
        <dbReference type="Proteomes" id="UP000308197"/>
    </source>
</evidence>
<gene>
    <name evidence="3" type="ORF">K466DRAFT_80854</name>
</gene>
<feature type="compositionally biased region" description="Polar residues" evidence="1">
    <location>
        <begin position="142"/>
        <end position="152"/>
    </location>
</feature>
<reference evidence="3 4" key="1">
    <citation type="journal article" date="2019" name="Nat. Ecol. Evol.">
        <title>Megaphylogeny resolves global patterns of mushroom evolution.</title>
        <authorList>
            <person name="Varga T."/>
            <person name="Krizsan K."/>
            <person name="Foldi C."/>
            <person name="Dima B."/>
            <person name="Sanchez-Garcia M."/>
            <person name="Sanchez-Ramirez S."/>
            <person name="Szollosi G.J."/>
            <person name="Szarkandi J.G."/>
            <person name="Papp V."/>
            <person name="Albert L."/>
            <person name="Andreopoulos W."/>
            <person name="Angelini C."/>
            <person name="Antonin V."/>
            <person name="Barry K.W."/>
            <person name="Bougher N.L."/>
            <person name="Buchanan P."/>
            <person name="Buyck B."/>
            <person name="Bense V."/>
            <person name="Catcheside P."/>
            <person name="Chovatia M."/>
            <person name="Cooper J."/>
            <person name="Damon W."/>
            <person name="Desjardin D."/>
            <person name="Finy P."/>
            <person name="Geml J."/>
            <person name="Haridas S."/>
            <person name="Hughes K."/>
            <person name="Justo A."/>
            <person name="Karasinski D."/>
            <person name="Kautmanova I."/>
            <person name="Kiss B."/>
            <person name="Kocsube S."/>
            <person name="Kotiranta H."/>
            <person name="LaButti K.M."/>
            <person name="Lechner B.E."/>
            <person name="Liimatainen K."/>
            <person name="Lipzen A."/>
            <person name="Lukacs Z."/>
            <person name="Mihaltcheva S."/>
            <person name="Morgado L.N."/>
            <person name="Niskanen T."/>
            <person name="Noordeloos M.E."/>
            <person name="Ohm R.A."/>
            <person name="Ortiz-Santana B."/>
            <person name="Ovrebo C."/>
            <person name="Racz N."/>
            <person name="Riley R."/>
            <person name="Savchenko A."/>
            <person name="Shiryaev A."/>
            <person name="Soop K."/>
            <person name="Spirin V."/>
            <person name="Szebenyi C."/>
            <person name="Tomsovsky M."/>
            <person name="Tulloss R.E."/>
            <person name="Uehling J."/>
            <person name="Grigoriev I.V."/>
            <person name="Vagvolgyi C."/>
            <person name="Papp T."/>
            <person name="Martin F.M."/>
            <person name="Miettinen O."/>
            <person name="Hibbett D.S."/>
            <person name="Nagy L.G."/>
        </authorList>
    </citation>
    <scope>NUCLEOTIDE SEQUENCE [LARGE SCALE GENOMIC DNA]</scope>
    <source>
        <strain evidence="3 4">HHB13444</strain>
    </source>
</reference>
<dbReference type="Proteomes" id="UP000308197">
    <property type="component" value="Unassembled WGS sequence"/>
</dbReference>
<evidence type="ECO:0000313" key="3">
    <source>
        <dbReference type="EMBL" id="TFK93662.1"/>
    </source>
</evidence>
<name>A0A5C3PVW8_9APHY</name>
<feature type="region of interest" description="Disordered" evidence="1">
    <location>
        <begin position="128"/>
        <end position="152"/>
    </location>
</feature>
<dbReference type="AlphaFoldDB" id="A0A5C3PVW8"/>
<keyword evidence="4" id="KW-1185">Reference proteome</keyword>
<keyword evidence="2" id="KW-1133">Transmembrane helix</keyword>
<evidence type="ECO:0000256" key="1">
    <source>
        <dbReference type="SAM" id="MobiDB-lite"/>
    </source>
</evidence>
<dbReference type="EMBL" id="ML210978">
    <property type="protein sequence ID" value="TFK93662.1"/>
    <property type="molecule type" value="Genomic_DNA"/>
</dbReference>
<protein>
    <submittedName>
        <fullName evidence="3">Uncharacterized protein</fullName>
    </submittedName>
</protein>
<keyword evidence="2" id="KW-0472">Membrane</keyword>
<accession>A0A5C3PVW8</accession>
<feature type="transmembrane region" description="Helical" evidence="2">
    <location>
        <begin position="21"/>
        <end position="38"/>
    </location>
</feature>
<dbReference type="InParanoid" id="A0A5C3PVW8"/>
<evidence type="ECO:0000256" key="2">
    <source>
        <dbReference type="SAM" id="Phobius"/>
    </source>
</evidence>
<sequence>MSIVTVMANMPRLFRLRDCSTWIPMAVIVMIGALAVYTRHTRDSVCIDHNEQHRSYTGPRRFRRLTCIAVSRLRLASDSQRGICTIQLYGSTCTQRPSHDQDALHLDNTPECPLTRNWSHSVGYRNSQDGKPHDLCSADGKAQQSDSATLTGARSSFRNFEA</sequence>
<proteinExistence type="predicted"/>